<dbReference type="InterPro" id="IPR005025">
    <property type="entry name" value="FMN_Rdtase-like_dom"/>
</dbReference>
<proteinExistence type="predicted"/>
<sequence length="180" mass="19663">MADTFRIGLIYGSTRRGRLCDRVAQWVAERVAAHGGMAIETIDPAAGHDDRELARRIGRADGFIVVTPEYNHSFPAPLKALIDAANAEWHAKPVGFVSYGGISGGLRAVEHLRGVFAELHAVGLRDTVSFAAAWEQFGENARLHDPERSARAMAAMLRRLEWWTGALRDARGARAYGEAA</sequence>
<feature type="domain" description="NADPH-dependent FMN reductase-like" evidence="1">
    <location>
        <begin position="6"/>
        <end position="134"/>
    </location>
</feature>
<gene>
    <name evidence="2" type="ORF">GRI72_12170</name>
</gene>
<dbReference type="InterPro" id="IPR050712">
    <property type="entry name" value="NAD(P)H-dep_reductase"/>
</dbReference>
<dbReference type="Gene3D" id="3.40.50.360">
    <property type="match status" value="1"/>
</dbReference>
<dbReference type="RefSeq" id="WP_160734181.1">
    <property type="nucleotide sequence ID" value="NZ_CP139719.1"/>
</dbReference>
<accession>A0ABW9V044</accession>
<evidence type="ECO:0000313" key="2">
    <source>
        <dbReference type="EMBL" id="MXO69576.1"/>
    </source>
</evidence>
<dbReference type="Proteomes" id="UP000444401">
    <property type="component" value="Unassembled WGS sequence"/>
</dbReference>
<comment type="caution">
    <text evidence="2">The sequence shown here is derived from an EMBL/GenBank/DDBJ whole genome shotgun (WGS) entry which is preliminary data.</text>
</comment>
<organism evidence="2 3">
    <name type="scientific">Pelagerythrobacter marinus</name>
    <dbReference type="NCBI Taxonomy" id="538382"/>
    <lineage>
        <taxon>Bacteria</taxon>
        <taxon>Pseudomonadati</taxon>
        <taxon>Pseudomonadota</taxon>
        <taxon>Alphaproteobacteria</taxon>
        <taxon>Sphingomonadales</taxon>
        <taxon>Erythrobacteraceae</taxon>
        <taxon>Pelagerythrobacter</taxon>
    </lineage>
</organism>
<dbReference type="Pfam" id="PF03358">
    <property type="entry name" value="FMN_red"/>
    <property type="match status" value="1"/>
</dbReference>
<dbReference type="SUPFAM" id="SSF52218">
    <property type="entry name" value="Flavoproteins"/>
    <property type="match status" value="1"/>
</dbReference>
<name>A0ABW9V044_9SPHN</name>
<keyword evidence="3" id="KW-1185">Reference proteome</keyword>
<reference evidence="2 3" key="1">
    <citation type="submission" date="2019-12" db="EMBL/GenBank/DDBJ databases">
        <title>Genomic-based taxomic classification of the family Erythrobacteraceae.</title>
        <authorList>
            <person name="Xu L."/>
        </authorList>
    </citation>
    <scope>NUCLEOTIDE SEQUENCE [LARGE SCALE GENOMIC DNA]</scope>
    <source>
        <strain evidence="2 3">H32</strain>
    </source>
</reference>
<dbReference type="EMBL" id="WTYO01000005">
    <property type="protein sequence ID" value="MXO69576.1"/>
    <property type="molecule type" value="Genomic_DNA"/>
</dbReference>
<evidence type="ECO:0000313" key="3">
    <source>
        <dbReference type="Proteomes" id="UP000444401"/>
    </source>
</evidence>
<protein>
    <submittedName>
        <fullName evidence="2">FMN reductase</fullName>
    </submittedName>
</protein>
<evidence type="ECO:0000259" key="1">
    <source>
        <dbReference type="Pfam" id="PF03358"/>
    </source>
</evidence>
<dbReference type="PANTHER" id="PTHR30543">
    <property type="entry name" value="CHROMATE REDUCTASE"/>
    <property type="match status" value="1"/>
</dbReference>
<dbReference type="PANTHER" id="PTHR30543:SF21">
    <property type="entry name" value="NAD(P)H-DEPENDENT FMN REDUCTASE LOT6"/>
    <property type="match status" value="1"/>
</dbReference>
<dbReference type="InterPro" id="IPR029039">
    <property type="entry name" value="Flavoprotein-like_sf"/>
</dbReference>